<accession>A0A1B6LVX4</accession>
<organism evidence="1">
    <name type="scientific">Graphocephala atropunctata</name>
    <dbReference type="NCBI Taxonomy" id="36148"/>
    <lineage>
        <taxon>Eukaryota</taxon>
        <taxon>Metazoa</taxon>
        <taxon>Ecdysozoa</taxon>
        <taxon>Arthropoda</taxon>
        <taxon>Hexapoda</taxon>
        <taxon>Insecta</taxon>
        <taxon>Pterygota</taxon>
        <taxon>Neoptera</taxon>
        <taxon>Paraneoptera</taxon>
        <taxon>Hemiptera</taxon>
        <taxon>Auchenorrhyncha</taxon>
        <taxon>Membracoidea</taxon>
        <taxon>Cicadellidae</taxon>
        <taxon>Cicadellinae</taxon>
        <taxon>Cicadellini</taxon>
        <taxon>Graphocephala</taxon>
    </lineage>
</organism>
<proteinExistence type="predicted"/>
<feature type="non-terminal residue" evidence="1">
    <location>
        <position position="1"/>
    </location>
</feature>
<feature type="non-terminal residue" evidence="1">
    <location>
        <position position="162"/>
    </location>
</feature>
<protein>
    <submittedName>
        <fullName evidence="1">Uncharacterized protein</fullName>
    </submittedName>
</protein>
<reference evidence="1" key="1">
    <citation type="submission" date="2015-11" db="EMBL/GenBank/DDBJ databases">
        <title>De novo transcriptome assembly of four potential Pierce s Disease insect vectors from Arizona vineyards.</title>
        <authorList>
            <person name="Tassone E.E."/>
        </authorList>
    </citation>
    <scope>NUCLEOTIDE SEQUENCE</scope>
</reference>
<dbReference type="AlphaFoldDB" id="A0A1B6LVX4"/>
<sequence length="162" mass="18383">PRPRPVVIIVAQQDGVCLFVSLTFILHPRPCRHCAVLLLRFSEDTITRQIIRTSLTEWNVNLVQLSLVNTDIVLGCISCISQSRTNQMLAEMMQQSAKTSFLIKDLLSDVLINREVTEESDCSEEEGEARARLQHSLPLLLQHHSQLLTLNHEESSANKNRK</sequence>
<dbReference type="EMBL" id="GEBQ01012144">
    <property type="protein sequence ID" value="JAT27833.1"/>
    <property type="molecule type" value="Transcribed_RNA"/>
</dbReference>
<name>A0A1B6LVX4_9HEMI</name>
<evidence type="ECO:0000313" key="1">
    <source>
        <dbReference type="EMBL" id="JAT27833.1"/>
    </source>
</evidence>
<gene>
    <name evidence="1" type="ORF">g.52250</name>
</gene>